<dbReference type="PANTHER" id="PTHR42909">
    <property type="entry name" value="ZGC:136858"/>
    <property type="match status" value="1"/>
</dbReference>
<dbReference type="SUPFAM" id="SSF110581">
    <property type="entry name" value="Indigoidine synthase A-like"/>
    <property type="match status" value="1"/>
</dbReference>
<evidence type="ECO:0000256" key="5">
    <source>
        <dbReference type="ARBA" id="ARBA00023295"/>
    </source>
</evidence>
<dbReference type="InterPro" id="IPR011611">
    <property type="entry name" value="PfkB_dom"/>
</dbReference>
<accession>A0ABX6EVC2</accession>
<name>A0ABX6EVC2_KLUMA</name>
<dbReference type="InterPro" id="IPR029056">
    <property type="entry name" value="Ribokinase-like"/>
</dbReference>
<dbReference type="Proteomes" id="UP000422736">
    <property type="component" value="Chromosome 4"/>
</dbReference>
<keyword evidence="8" id="KW-1185">Reference proteome</keyword>
<keyword evidence="5" id="KW-0326">Glycosidase</keyword>
<evidence type="ECO:0000256" key="4">
    <source>
        <dbReference type="ARBA" id="ARBA00023239"/>
    </source>
</evidence>
<evidence type="ECO:0000256" key="3">
    <source>
        <dbReference type="ARBA" id="ARBA00023211"/>
    </source>
</evidence>
<protein>
    <submittedName>
        <fullName evidence="7">Pseudouridine-metabolizing bifunctional protein C1861.05</fullName>
    </submittedName>
</protein>
<dbReference type="InterPro" id="IPR022830">
    <property type="entry name" value="Indigdn_synthA-like"/>
</dbReference>
<keyword evidence="2" id="KW-0378">Hydrolase</keyword>
<evidence type="ECO:0000256" key="2">
    <source>
        <dbReference type="ARBA" id="ARBA00022801"/>
    </source>
</evidence>
<feature type="domain" description="Carbohydrate kinase PfkB" evidence="6">
    <location>
        <begin position="356"/>
        <end position="558"/>
    </location>
</feature>
<dbReference type="InterPro" id="IPR007342">
    <property type="entry name" value="PsuG"/>
</dbReference>
<gene>
    <name evidence="7" type="ORF">FIM1_2953</name>
</gene>
<dbReference type="Pfam" id="PF04227">
    <property type="entry name" value="Indigoidine_A"/>
    <property type="match status" value="1"/>
</dbReference>
<keyword evidence="4" id="KW-0456">Lyase</keyword>
<dbReference type="EMBL" id="CP015057">
    <property type="protein sequence ID" value="QGN16248.1"/>
    <property type="molecule type" value="Genomic_DNA"/>
</dbReference>
<dbReference type="Gene3D" id="3.40.1190.20">
    <property type="match status" value="1"/>
</dbReference>
<dbReference type="SUPFAM" id="SSF53613">
    <property type="entry name" value="Ribokinase-like"/>
    <property type="match status" value="1"/>
</dbReference>
<sequence length="739" mass="80223">MLRSNMRLCSKRVGFRRYHLKISDEVKDALHNKRPIVSLESTIISHGLPYPQNIEMALAVEREIRRNGAVPATIAFIKGVPKVGLDATEIEQLAEYAQKGAINKVSRRDIAYTMANKLYGGTTISSTMILSEKAGISVFATGGLGGVHKGGELTLDVSADLEELGRTPVAVVCAGPKAILDIPRTMEYLETKGCMVATMGPKGTNVPGFYTRDSGVKSPYNFQSYAEAAQIIHSGNSFGLRSGYLLCCPPPKEVALDEHIINGIIEDACREAEYRGVAGKELTPFLLKEIALKTGGASVSCNISFVLNNASIASKIALELSRLQNTGQAAIDNEPLHLKSSQNDLASNKEEIKKKTYSAVIGSVALDTQCKLNSPKVYKFDSNPGKASNSIGGVGHNVALSANLSNRSSNHETVLISSVGDDYAAKAILSDFGMSKEGIYVDKTQSTAQYISLLTQDGELFIAGSDMDIATKIPLDHINEKIKSLNPNVVLVDANISVPVLQYLVTLRKELGFKLIFEPTSSAKASKIANIKNLGVYPNHDFDIITPTENELKAIHQAMDNAGKFDLDNWFPVLDSLKIDKNISIKNRANNKHLKYLLDVGIFQTASLLLPYFPRIIVKNGARGVYIFSIEKVNSPSKLQLLSQNSDFCMFAKGDVINGDQYGVLVENHAVPVRVDVSNVSGAGDTLVGVLLNELSINPSCLDIDDISRRKNCLDRAQLGAKLSIEDTETISKKLRHLP</sequence>
<dbReference type="PANTHER" id="PTHR42909:SF1">
    <property type="entry name" value="CARBOHYDRATE KINASE PFKB DOMAIN-CONTAINING PROTEIN"/>
    <property type="match status" value="1"/>
</dbReference>
<reference evidence="7 8" key="1">
    <citation type="submission" date="2016-03" db="EMBL/GenBank/DDBJ databases">
        <title>How can Kluyveromyces marxianus grow so fast - potential evolutionary course in Saccharomyces Complex revealed by comparative genomics.</title>
        <authorList>
            <person name="Mo W."/>
            <person name="Lu W."/>
            <person name="Yang X."/>
            <person name="Qi J."/>
            <person name="Lv H."/>
        </authorList>
    </citation>
    <scope>NUCLEOTIDE SEQUENCE [LARGE SCALE GENOMIC DNA]</scope>
    <source>
        <strain evidence="7 8">FIM1</strain>
    </source>
</reference>
<evidence type="ECO:0000313" key="8">
    <source>
        <dbReference type="Proteomes" id="UP000422736"/>
    </source>
</evidence>
<dbReference type="Gene3D" id="3.40.1790.10">
    <property type="entry name" value="Indigoidine synthase domain"/>
    <property type="match status" value="1"/>
</dbReference>
<organism evidence="7 8">
    <name type="scientific">Kluyveromyces marxianus</name>
    <name type="common">Yeast</name>
    <name type="synonym">Candida kefyr</name>
    <dbReference type="NCBI Taxonomy" id="4911"/>
    <lineage>
        <taxon>Eukaryota</taxon>
        <taxon>Fungi</taxon>
        <taxon>Dikarya</taxon>
        <taxon>Ascomycota</taxon>
        <taxon>Saccharomycotina</taxon>
        <taxon>Saccharomycetes</taxon>
        <taxon>Saccharomycetales</taxon>
        <taxon>Saccharomycetaceae</taxon>
        <taxon>Kluyveromyces</taxon>
    </lineage>
</organism>
<dbReference type="CDD" id="cd01941">
    <property type="entry name" value="YeiC_kinase_like"/>
    <property type="match status" value="1"/>
</dbReference>
<dbReference type="HAMAP" id="MF_01876">
    <property type="entry name" value="PsiMP_glycosidase"/>
    <property type="match status" value="1"/>
</dbReference>
<evidence type="ECO:0000259" key="6">
    <source>
        <dbReference type="Pfam" id="PF00294"/>
    </source>
</evidence>
<keyword evidence="3" id="KW-0464">Manganese</keyword>
<evidence type="ECO:0000313" key="7">
    <source>
        <dbReference type="EMBL" id="QGN16248.1"/>
    </source>
</evidence>
<dbReference type="Pfam" id="PF00294">
    <property type="entry name" value="PfkB"/>
    <property type="match status" value="1"/>
</dbReference>
<proteinExistence type="inferred from homology"/>
<keyword evidence="1" id="KW-0479">Metal-binding</keyword>
<evidence type="ECO:0000256" key="1">
    <source>
        <dbReference type="ARBA" id="ARBA00022723"/>
    </source>
</evidence>
<reference evidence="7 8" key="2">
    <citation type="submission" date="2019-11" db="EMBL/GenBank/DDBJ databases">
        <authorList>
            <person name="Lu H."/>
        </authorList>
    </citation>
    <scope>NUCLEOTIDE SEQUENCE [LARGE SCALE GENOMIC DNA]</scope>
    <source>
        <strain evidence="7 8">FIM1</strain>
    </source>
</reference>